<accession>A0AAW2TMG1</accession>
<comment type="caution">
    <text evidence="1">The sequence shown here is derived from an EMBL/GenBank/DDBJ whole genome shotgun (WGS) entry which is preliminary data.</text>
</comment>
<dbReference type="PANTHER" id="PTHR11439">
    <property type="entry name" value="GAG-POL-RELATED RETROTRANSPOSON"/>
    <property type="match status" value="1"/>
</dbReference>
<proteinExistence type="predicted"/>
<gene>
    <name evidence="1" type="ORF">Slati_3925900</name>
</gene>
<reference evidence="1" key="2">
    <citation type="journal article" date="2024" name="Plant">
        <title>Genomic evolution and insights into agronomic trait innovations of Sesamum species.</title>
        <authorList>
            <person name="Miao H."/>
            <person name="Wang L."/>
            <person name="Qu L."/>
            <person name="Liu H."/>
            <person name="Sun Y."/>
            <person name="Le M."/>
            <person name="Wang Q."/>
            <person name="Wei S."/>
            <person name="Zheng Y."/>
            <person name="Lin W."/>
            <person name="Duan Y."/>
            <person name="Cao H."/>
            <person name="Xiong S."/>
            <person name="Wang X."/>
            <person name="Wei L."/>
            <person name="Li C."/>
            <person name="Ma Q."/>
            <person name="Ju M."/>
            <person name="Zhao R."/>
            <person name="Li G."/>
            <person name="Mu C."/>
            <person name="Tian Q."/>
            <person name="Mei H."/>
            <person name="Zhang T."/>
            <person name="Gao T."/>
            <person name="Zhang H."/>
        </authorList>
    </citation>
    <scope>NUCLEOTIDE SEQUENCE</scope>
    <source>
        <strain evidence="1">KEN1</strain>
    </source>
</reference>
<dbReference type="CDD" id="cd09272">
    <property type="entry name" value="RNase_HI_RT_Ty1"/>
    <property type="match status" value="1"/>
</dbReference>
<evidence type="ECO:0008006" key="2">
    <source>
        <dbReference type="Google" id="ProtNLM"/>
    </source>
</evidence>
<sequence length="201" mass="22952">MEPEHIDEIQLENQQASVKSITLLQVFSEKRVLISAPMQIHEPEPAFLGHYKALEDKNLIEAMREEMHALEKKWRIKKHPVVAQSSAEAEFRAHGVCELLWLKIIPDDIRSKRDGPMKLYCDYKSAINLAHNLVQHDGTKHIEVDKHFIKEKLDSGLISTPYMPSSNQLADVLTKGLPTSRFQELTNKLGMENIYSPEGGM</sequence>
<dbReference type="EMBL" id="JACGWN010000014">
    <property type="protein sequence ID" value="KAL0406120.1"/>
    <property type="molecule type" value="Genomic_DNA"/>
</dbReference>
<dbReference type="AlphaFoldDB" id="A0AAW2TMG1"/>
<dbReference type="PANTHER" id="PTHR11439:SF440">
    <property type="entry name" value="INTEGRASE CATALYTIC DOMAIN-CONTAINING PROTEIN"/>
    <property type="match status" value="1"/>
</dbReference>
<name>A0AAW2TMG1_9LAMI</name>
<evidence type="ECO:0000313" key="1">
    <source>
        <dbReference type="EMBL" id="KAL0406120.1"/>
    </source>
</evidence>
<protein>
    <recommendedName>
        <fullName evidence="2">Copia protein</fullName>
    </recommendedName>
</protein>
<reference evidence="1" key="1">
    <citation type="submission" date="2020-06" db="EMBL/GenBank/DDBJ databases">
        <authorList>
            <person name="Li T."/>
            <person name="Hu X."/>
            <person name="Zhang T."/>
            <person name="Song X."/>
            <person name="Zhang H."/>
            <person name="Dai N."/>
            <person name="Sheng W."/>
            <person name="Hou X."/>
            <person name="Wei L."/>
        </authorList>
    </citation>
    <scope>NUCLEOTIDE SEQUENCE</scope>
    <source>
        <strain evidence="1">KEN1</strain>
        <tissue evidence="1">Leaf</tissue>
    </source>
</reference>
<organism evidence="1">
    <name type="scientific">Sesamum latifolium</name>
    <dbReference type="NCBI Taxonomy" id="2727402"/>
    <lineage>
        <taxon>Eukaryota</taxon>
        <taxon>Viridiplantae</taxon>
        <taxon>Streptophyta</taxon>
        <taxon>Embryophyta</taxon>
        <taxon>Tracheophyta</taxon>
        <taxon>Spermatophyta</taxon>
        <taxon>Magnoliopsida</taxon>
        <taxon>eudicotyledons</taxon>
        <taxon>Gunneridae</taxon>
        <taxon>Pentapetalae</taxon>
        <taxon>asterids</taxon>
        <taxon>lamiids</taxon>
        <taxon>Lamiales</taxon>
        <taxon>Pedaliaceae</taxon>
        <taxon>Sesamum</taxon>
    </lineage>
</organism>